<feature type="domain" description="Carboxymuconolactone decarboxylase-like" evidence="1">
    <location>
        <begin position="36"/>
        <end position="110"/>
    </location>
</feature>
<gene>
    <name evidence="2" type="ORF">AWB85_01135</name>
</gene>
<comment type="caution">
    <text evidence="2">The sequence shown here is derived from an EMBL/GenBank/DDBJ whole genome shotgun (WGS) entry which is preliminary data.</text>
</comment>
<dbReference type="GO" id="GO:0051920">
    <property type="term" value="F:peroxiredoxin activity"/>
    <property type="evidence" value="ECO:0007669"/>
    <property type="project" value="InterPro"/>
</dbReference>
<dbReference type="EMBL" id="LQYE01000001">
    <property type="protein sequence ID" value="OAT70033.1"/>
    <property type="molecule type" value="Genomic_DNA"/>
</dbReference>
<evidence type="ECO:0000313" key="2">
    <source>
        <dbReference type="EMBL" id="OAT70033.1"/>
    </source>
</evidence>
<sequence length="174" mass="18906">MARIPLADPATLSGLEQAAYQRFPANLVLGLLRSTPEIADGYLDLGAALSASPLDRKIREMVILRVASLSGSAYERMQHIDIAKSVGLSYAEIAAVELGRFDELCPNERAILWFVEELVSTPKATVTFEAAFQVLGEQGMATVILLVGHYMLTARLLETLEIDLDAGPTSWDSI</sequence>
<evidence type="ECO:0000313" key="3">
    <source>
        <dbReference type="Proteomes" id="UP000186919"/>
    </source>
</evidence>
<organism evidence="2 3">
    <name type="scientific">Mycobacteroides immunogenum</name>
    <dbReference type="NCBI Taxonomy" id="83262"/>
    <lineage>
        <taxon>Bacteria</taxon>
        <taxon>Bacillati</taxon>
        <taxon>Actinomycetota</taxon>
        <taxon>Actinomycetes</taxon>
        <taxon>Mycobacteriales</taxon>
        <taxon>Mycobacteriaceae</taxon>
        <taxon>Mycobacteroides</taxon>
    </lineage>
</organism>
<protein>
    <submittedName>
        <fullName evidence="2">Carboxymuconolactone decarboxylase</fullName>
    </submittedName>
</protein>
<proteinExistence type="predicted"/>
<evidence type="ECO:0000259" key="1">
    <source>
        <dbReference type="Pfam" id="PF02627"/>
    </source>
</evidence>
<dbReference type="AlphaFoldDB" id="A0A179VG75"/>
<dbReference type="PANTHER" id="PTHR34846">
    <property type="entry name" value="4-CARBOXYMUCONOLACTONE DECARBOXYLASE FAMILY PROTEIN (AFU_ORTHOLOGUE AFUA_6G11590)"/>
    <property type="match status" value="1"/>
</dbReference>
<accession>A0A179VG75</accession>
<reference evidence="2 3" key="1">
    <citation type="submission" date="2016-01" db="EMBL/GenBank/DDBJ databases">
        <title>Mycobacterium immunogenum strain CD11_6 genome sequencing and assembly.</title>
        <authorList>
            <person name="Kaur G."/>
            <person name="Nair G.R."/>
            <person name="Mayilraj S."/>
        </authorList>
    </citation>
    <scope>NUCLEOTIDE SEQUENCE [LARGE SCALE GENOMIC DNA]</scope>
    <source>
        <strain evidence="2 3">CD11-6</strain>
    </source>
</reference>
<dbReference type="InterPro" id="IPR003779">
    <property type="entry name" value="CMD-like"/>
</dbReference>
<dbReference type="Gene3D" id="1.20.1290.10">
    <property type="entry name" value="AhpD-like"/>
    <property type="match status" value="1"/>
</dbReference>
<dbReference type="InterPro" id="IPR029032">
    <property type="entry name" value="AhpD-like"/>
</dbReference>
<name>A0A179VG75_9MYCO</name>
<dbReference type="PANTHER" id="PTHR34846:SF11">
    <property type="entry name" value="4-CARBOXYMUCONOLACTONE DECARBOXYLASE FAMILY PROTEIN (AFU_ORTHOLOGUE AFUA_6G11590)"/>
    <property type="match status" value="1"/>
</dbReference>
<dbReference type="Proteomes" id="UP000186919">
    <property type="component" value="Unassembled WGS sequence"/>
</dbReference>
<dbReference type="Pfam" id="PF02627">
    <property type="entry name" value="CMD"/>
    <property type="match status" value="1"/>
</dbReference>
<dbReference type="RefSeq" id="WP_064627174.1">
    <property type="nucleotide sequence ID" value="NZ_LQYE01000001.1"/>
</dbReference>
<dbReference type="SUPFAM" id="SSF69118">
    <property type="entry name" value="AhpD-like"/>
    <property type="match status" value="1"/>
</dbReference>